<evidence type="ECO:0000256" key="9">
    <source>
        <dbReference type="SAM" id="Phobius"/>
    </source>
</evidence>
<dbReference type="GO" id="GO:0022857">
    <property type="term" value="F:transmembrane transporter activity"/>
    <property type="evidence" value="ECO:0007669"/>
    <property type="project" value="InterPro"/>
</dbReference>
<evidence type="ECO:0000256" key="3">
    <source>
        <dbReference type="ARBA" id="ARBA00022448"/>
    </source>
</evidence>
<dbReference type="PANTHER" id="PTHR31806">
    <property type="entry name" value="PURINE-CYTOSINE PERMEASE FCY2-RELATED"/>
    <property type="match status" value="1"/>
</dbReference>
<protein>
    <submittedName>
        <fullName evidence="10">Cytosine-purine permease</fullName>
    </submittedName>
</protein>
<accession>A0AAD9CXV7</accession>
<feature type="compositionally biased region" description="Polar residues" evidence="8">
    <location>
        <begin position="13"/>
        <end position="28"/>
    </location>
</feature>
<keyword evidence="11" id="KW-1185">Reference proteome</keyword>
<feature type="transmembrane region" description="Helical" evidence="9">
    <location>
        <begin position="242"/>
        <end position="267"/>
    </location>
</feature>
<feature type="transmembrane region" description="Helical" evidence="9">
    <location>
        <begin position="210"/>
        <end position="230"/>
    </location>
</feature>
<proteinExistence type="inferred from homology"/>
<comment type="subcellular location">
    <subcellularLocation>
        <location evidence="1">Membrane</location>
        <topology evidence="1">Multi-pass membrane protein</topology>
    </subcellularLocation>
</comment>
<dbReference type="Proteomes" id="UP001182556">
    <property type="component" value="Unassembled WGS sequence"/>
</dbReference>
<evidence type="ECO:0000256" key="8">
    <source>
        <dbReference type="SAM" id="MobiDB-lite"/>
    </source>
</evidence>
<dbReference type="PANTHER" id="PTHR31806:SF5">
    <property type="entry name" value="PURINE-CYTOSINE PERMEASE FCY21"/>
    <property type="match status" value="1"/>
</dbReference>
<evidence type="ECO:0000256" key="2">
    <source>
        <dbReference type="ARBA" id="ARBA00008974"/>
    </source>
</evidence>
<feature type="transmembrane region" description="Helical" evidence="9">
    <location>
        <begin position="287"/>
        <end position="309"/>
    </location>
</feature>
<feature type="transmembrane region" description="Helical" evidence="9">
    <location>
        <begin position="105"/>
        <end position="125"/>
    </location>
</feature>
<feature type="transmembrane region" description="Helical" evidence="9">
    <location>
        <begin position="408"/>
        <end position="429"/>
    </location>
</feature>
<evidence type="ECO:0000256" key="1">
    <source>
        <dbReference type="ARBA" id="ARBA00004141"/>
    </source>
</evidence>
<feature type="transmembrane region" description="Helical" evidence="9">
    <location>
        <begin position="450"/>
        <end position="471"/>
    </location>
</feature>
<feature type="transmembrane region" description="Helical" evidence="9">
    <location>
        <begin position="380"/>
        <end position="402"/>
    </location>
</feature>
<feature type="transmembrane region" description="Helical" evidence="9">
    <location>
        <begin position="491"/>
        <end position="510"/>
    </location>
</feature>
<dbReference type="InterPro" id="IPR001248">
    <property type="entry name" value="Pur-cyt_permease"/>
</dbReference>
<keyword evidence="6 7" id="KW-0472">Membrane</keyword>
<dbReference type="Pfam" id="PF02133">
    <property type="entry name" value="Transp_cyt_pur"/>
    <property type="match status" value="1"/>
</dbReference>
<dbReference type="PIRSF" id="PIRSF002744">
    <property type="entry name" value="Pur-cyt_permease"/>
    <property type="match status" value="1"/>
</dbReference>
<dbReference type="EMBL" id="JAODAN010000008">
    <property type="protein sequence ID" value="KAK1922598.1"/>
    <property type="molecule type" value="Genomic_DNA"/>
</dbReference>
<feature type="region of interest" description="Disordered" evidence="8">
    <location>
        <begin position="1"/>
        <end position="28"/>
    </location>
</feature>
<keyword evidence="3 7" id="KW-0813">Transport</keyword>
<name>A0AAD9CXV7_PAPLA</name>
<evidence type="ECO:0000256" key="4">
    <source>
        <dbReference type="ARBA" id="ARBA00022692"/>
    </source>
</evidence>
<evidence type="ECO:0000256" key="7">
    <source>
        <dbReference type="PIRNR" id="PIRNR002744"/>
    </source>
</evidence>
<feature type="transmembrane region" description="Helical" evidence="9">
    <location>
        <begin position="184"/>
        <end position="204"/>
    </location>
</feature>
<dbReference type="Gene3D" id="1.10.4160.10">
    <property type="entry name" value="Hydantoin permease"/>
    <property type="match status" value="1"/>
</dbReference>
<comment type="caution">
    <text evidence="10">The sequence shown here is derived from an EMBL/GenBank/DDBJ whole genome shotgun (WGS) entry which is preliminary data.</text>
</comment>
<organism evidence="10 11">
    <name type="scientific">Papiliotrema laurentii</name>
    <name type="common">Cryptococcus laurentii</name>
    <dbReference type="NCBI Taxonomy" id="5418"/>
    <lineage>
        <taxon>Eukaryota</taxon>
        <taxon>Fungi</taxon>
        <taxon>Dikarya</taxon>
        <taxon>Basidiomycota</taxon>
        <taxon>Agaricomycotina</taxon>
        <taxon>Tremellomycetes</taxon>
        <taxon>Tremellales</taxon>
        <taxon>Rhynchogastremaceae</taxon>
        <taxon>Papiliotrema</taxon>
    </lineage>
</organism>
<comment type="similarity">
    <text evidence="2 7">Belongs to the purine-cytosine permease (2.A.39) family.</text>
</comment>
<reference evidence="10" key="1">
    <citation type="submission" date="2023-02" db="EMBL/GenBank/DDBJ databases">
        <title>Identification and recombinant expression of a fungal hydrolase from Papiliotrema laurentii that hydrolyzes apple cutin and clears colloidal polyester polyurethane.</title>
        <authorList>
            <consortium name="DOE Joint Genome Institute"/>
            <person name="Roman V.A."/>
            <person name="Bojanowski C."/>
            <person name="Crable B.R."/>
            <person name="Wagner D.N."/>
            <person name="Hung C.S."/>
            <person name="Nadeau L.J."/>
            <person name="Schratz L."/>
            <person name="Haridas S."/>
            <person name="Pangilinan J."/>
            <person name="Lipzen A."/>
            <person name="Na H."/>
            <person name="Yan M."/>
            <person name="Ng V."/>
            <person name="Grigoriev I.V."/>
            <person name="Spatafora J.W."/>
            <person name="Barlow D."/>
            <person name="Biffinger J."/>
            <person name="Kelley-Loughnane N."/>
            <person name="Varaljay V.A."/>
            <person name="Crookes-Goodson W.J."/>
        </authorList>
    </citation>
    <scope>NUCLEOTIDE SEQUENCE</scope>
    <source>
        <strain evidence="10">5307AH</strain>
    </source>
</reference>
<dbReference type="GO" id="GO:0005886">
    <property type="term" value="C:plasma membrane"/>
    <property type="evidence" value="ECO:0007669"/>
    <property type="project" value="TreeGrafter"/>
</dbReference>
<dbReference type="InterPro" id="IPR026030">
    <property type="entry name" value="Pur-cyt_permease_Fcy2/21/22"/>
</dbReference>
<keyword evidence="5 9" id="KW-1133">Transmembrane helix</keyword>
<keyword evidence="4 9" id="KW-0812">Transmembrane</keyword>
<evidence type="ECO:0000313" key="11">
    <source>
        <dbReference type="Proteomes" id="UP001182556"/>
    </source>
</evidence>
<dbReference type="AlphaFoldDB" id="A0AAD9CXV7"/>
<evidence type="ECO:0000256" key="5">
    <source>
        <dbReference type="ARBA" id="ARBA00022989"/>
    </source>
</evidence>
<evidence type="ECO:0000256" key="6">
    <source>
        <dbReference type="ARBA" id="ARBA00023136"/>
    </source>
</evidence>
<sequence length="517" mass="55853">MMTPSDALDPKTLPSTNAPSPTLDSDFQPNVIQESRWRAYARVLSKKLKASGVEDTGIVPRSEDDRESLSAWGYLPQFTLWAAWNTNILTFSEGMLGPGLFGLDLKTSILSIIFFTAASCIPPAYCAINGPRLGMRQMVQARYALGYWAALVCGFLNCLQFIGFMSLTVILGGQSLSLVSQSSMSWTVGIVIVSIISLLLSFIGLRALHYLSLASFPIVLILFIVIAGVTGSDLRMATSQTAHAAAAVTASGVLGYGSSLIGFTISYCSLASDFTTNLPPHTPRLPLFVAIYIGFFVPIVLVQILGAVAQTAAFAIPSWDEAAAIGAPDLLFVMVGGGKAARFVMFLLCFSVVANTGPTIYSCGLSAQVAIPFLIRVPRYLLAFVVSAVFLPIAIVGSKNFYSALENFLYILAYWTAIYIPPIIIEPLIFRRPVSRKTYPLEAWNSPSKLPIGFGAIAALVVGVPLIAAGMSQTWWNGWIARRIPGGYGDIAWEITTVAVSLVYTVVRYLERKYTGR</sequence>
<evidence type="ECO:0000313" key="10">
    <source>
        <dbReference type="EMBL" id="KAK1922598.1"/>
    </source>
</evidence>
<gene>
    <name evidence="10" type="ORF">DB88DRAFT_495680</name>
</gene>
<feature type="transmembrane region" description="Helical" evidence="9">
    <location>
        <begin position="145"/>
        <end position="172"/>
    </location>
</feature>